<reference evidence="1 2" key="2">
    <citation type="submission" date="2019-08" db="EMBL/GenBank/DDBJ databases">
        <authorList>
            <person name="Henke P."/>
        </authorList>
    </citation>
    <scope>NUCLEOTIDE SEQUENCE [LARGE SCALE GENOMIC DNA]</scope>
    <source>
        <strain evidence="1">Phe10_nw2017</strain>
    </source>
</reference>
<accession>A0A5C6M4F4</accession>
<proteinExistence type="predicted"/>
<name>A0A5C6M4F4_9PLAN</name>
<reference evidence="1 2" key="1">
    <citation type="submission" date="2019-08" db="EMBL/GenBank/DDBJ databases">
        <title>100 year-old enigma solved: identification of Planctomyces bekefii, the type genus and species of the phylum Planctomycetes.</title>
        <authorList>
            <person name="Svetlana D.N."/>
            <person name="Overmann J."/>
        </authorList>
    </citation>
    <scope>NUCLEOTIDE SEQUENCE [LARGE SCALE GENOMIC DNA]</scope>
    <source>
        <strain evidence="1">Phe10_nw2017</strain>
    </source>
</reference>
<dbReference type="AlphaFoldDB" id="A0A5C6M4F4"/>
<dbReference type="Proteomes" id="UP000321083">
    <property type="component" value="Unassembled WGS sequence"/>
</dbReference>
<sequence length="26" mass="2411">MAYGLLVLPGAVGPMGPAGTQGPKGA</sequence>
<evidence type="ECO:0008006" key="3">
    <source>
        <dbReference type="Google" id="ProtNLM"/>
    </source>
</evidence>
<evidence type="ECO:0000313" key="1">
    <source>
        <dbReference type="EMBL" id="TWW09167.1"/>
    </source>
</evidence>
<evidence type="ECO:0000313" key="2">
    <source>
        <dbReference type="Proteomes" id="UP000321083"/>
    </source>
</evidence>
<feature type="non-terminal residue" evidence="1">
    <location>
        <position position="26"/>
    </location>
</feature>
<organism evidence="1 2">
    <name type="scientific">Planctomyces bekefii</name>
    <dbReference type="NCBI Taxonomy" id="1653850"/>
    <lineage>
        <taxon>Bacteria</taxon>
        <taxon>Pseudomonadati</taxon>
        <taxon>Planctomycetota</taxon>
        <taxon>Planctomycetia</taxon>
        <taxon>Planctomycetales</taxon>
        <taxon>Planctomycetaceae</taxon>
        <taxon>Planctomyces</taxon>
    </lineage>
</organism>
<gene>
    <name evidence="1" type="ORF">E3A20_17070</name>
</gene>
<dbReference type="EMBL" id="SRHE01000362">
    <property type="protein sequence ID" value="TWW09167.1"/>
    <property type="molecule type" value="Genomic_DNA"/>
</dbReference>
<comment type="caution">
    <text evidence="1">The sequence shown here is derived from an EMBL/GenBank/DDBJ whole genome shotgun (WGS) entry which is preliminary data.</text>
</comment>
<protein>
    <recommendedName>
        <fullName evidence="3">Collagen-like protein</fullName>
    </recommendedName>
</protein>
<keyword evidence="2" id="KW-1185">Reference proteome</keyword>